<evidence type="ECO:0000313" key="2">
    <source>
        <dbReference type="EnsemblPlants" id="Solyc04g064943.1.1"/>
    </source>
</evidence>
<name>A0A3Q7G6T0_SOLLC</name>
<accession>A0A3Q7G6T0</accession>
<feature type="coiled-coil region" evidence="1">
    <location>
        <begin position="90"/>
        <end position="117"/>
    </location>
</feature>
<dbReference type="EnsemblPlants" id="Solyc04g064943.1.1">
    <property type="protein sequence ID" value="Solyc04g064943.1.1"/>
    <property type="gene ID" value="Solyc04g064943.1"/>
</dbReference>
<keyword evidence="1" id="KW-0175">Coiled coil</keyword>
<dbReference type="Pfam" id="PF05911">
    <property type="entry name" value="FPP"/>
    <property type="match status" value="1"/>
</dbReference>
<proteinExistence type="predicted"/>
<dbReference type="InterPro" id="IPR008587">
    <property type="entry name" value="FPP_plant"/>
</dbReference>
<keyword evidence="3" id="KW-1185">Reference proteome</keyword>
<reference evidence="2" key="2">
    <citation type="submission" date="2019-01" db="UniProtKB">
        <authorList>
            <consortium name="EnsemblPlants"/>
        </authorList>
    </citation>
    <scope>IDENTIFICATION</scope>
    <source>
        <strain evidence="2">cv. Heinz 1706</strain>
    </source>
</reference>
<dbReference type="PaxDb" id="4081-Solyc04g064950.1.1"/>
<protein>
    <submittedName>
        <fullName evidence="2">Uncharacterized protein</fullName>
    </submittedName>
</protein>
<dbReference type="Proteomes" id="UP000004994">
    <property type="component" value="Chromosome 4"/>
</dbReference>
<evidence type="ECO:0000313" key="3">
    <source>
        <dbReference type="Proteomes" id="UP000004994"/>
    </source>
</evidence>
<dbReference type="InParanoid" id="A0A3Q7G6T0"/>
<evidence type="ECO:0000256" key="1">
    <source>
        <dbReference type="SAM" id="Coils"/>
    </source>
</evidence>
<dbReference type="AlphaFoldDB" id="A0A3Q7G6T0"/>
<dbReference type="Gramene" id="Solyc04g064943.1.1">
    <property type="protein sequence ID" value="Solyc04g064943.1.1"/>
    <property type="gene ID" value="Solyc04g064943.1"/>
</dbReference>
<reference evidence="2" key="1">
    <citation type="journal article" date="2012" name="Nature">
        <title>The tomato genome sequence provides insights into fleshy fruit evolution.</title>
        <authorList>
            <consortium name="Tomato Genome Consortium"/>
        </authorList>
    </citation>
    <scope>NUCLEOTIDE SEQUENCE [LARGE SCALE GENOMIC DNA]</scope>
    <source>
        <strain evidence="2">cv. Heinz 1706</strain>
    </source>
</reference>
<organism evidence="2">
    <name type="scientific">Solanum lycopersicum</name>
    <name type="common">Tomato</name>
    <name type="synonym">Lycopersicon esculentum</name>
    <dbReference type="NCBI Taxonomy" id="4081"/>
    <lineage>
        <taxon>Eukaryota</taxon>
        <taxon>Viridiplantae</taxon>
        <taxon>Streptophyta</taxon>
        <taxon>Embryophyta</taxon>
        <taxon>Tracheophyta</taxon>
        <taxon>Spermatophyta</taxon>
        <taxon>Magnoliopsida</taxon>
        <taxon>eudicotyledons</taxon>
        <taxon>Gunneridae</taxon>
        <taxon>Pentapetalae</taxon>
        <taxon>asterids</taxon>
        <taxon>lamiids</taxon>
        <taxon>Solanales</taxon>
        <taxon>Solanaceae</taxon>
        <taxon>Solanoideae</taxon>
        <taxon>Solaneae</taxon>
        <taxon>Solanum</taxon>
        <taxon>Solanum subgen. Lycopersicon</taxon>
    </lineage>
</organism>
<sequence length="159" mass="17657">MGPLGGAPRGWGLMGGLWVGLLEGEGREGGRVWGPRCWVPRGRGARCIEAGVGVPSVQSKQEIKKPKYVQDSVGSCSHLKQVMLTAENRASHLDGALKEWMRQIRNLKEEHDKFHKEETKILKEALAHQNSELQASRSIFCKTSSKLLSLDAQLQPKFE</sequence>